<dbReference type="AlphaFoldDB" id="A0A1I4DFV7"/>
<evidence type="ECO:0000256" key="1">
    <source>
        <dbReference type="SAM" id="Phobius"/>
    </source>
</evidence>
<evidence type="ECO:0000313" key="3">
    <source>
        <dbReference type="Proteomes" id="UP000199152"/>
    </source>
</evidence>
<feature type="transmembrane region" description="Helical" evidence="1">
    <location>
        <begin position="335"/>
        <end position="354"/>
    </location>
</feature>
<gene>
    <name evidence="2" type="ORF">SAMN04488085_104379</name>
</gene>
<feature type="transmembrane region" description="Helical" evidence="1">
    <location>
        <begin position="229"/>
        <end position="251"/>
    </location>
</feature>
<keyword evidence="3" id="KW-1185">Reference proteome</keyword>
<reference evidence="2 3" key="1">
    <citation type="submission" date="2016-10" db="EMBL/GenBank/DDBJ databases">
        <authorList>
            <person name="de Groot N.N."/>
        </authorList>
    </citation>
    <scope>NUCLEOTIDE SEQUENCE [LARGE SCALE GENOMIC DNA]</scope>
    <source>
        <strain evidence="2 3">DSM 45317</strain>
    </source>
</reference>
<accession>A0A1I4DFV7</accession>
<evidence type="ECO:0000313" key="2">
    <source>
        <dbReference type="EMBL" id="SFK92518.1"/>
    </source>
</evidence>
<feature type="transmembrane region" description="Helical" evidence="1">
    <location>
        <begin position="263"/>
        <end position="283"/>
    </location>
</feature>
<keyword evidence="1" id="KW-1133">Transmembrane helix</keyword>
<dbReference type="Proteomes" id="UP000199152">
    <property type="component" value="Unassembled WGS sequence"/>
</dbReference>
<feature type="transmembrane region" description="Helical" evidence="1">
    <location>
        <begin position="44"/>
        <end position="64"/>
    </location>
</feature>
<dbReference type="STRING" id="504800.SAMN04488085_104379"/>
<dbReference type="InParanoid" id="A0A1I4DFV7"/>
<keyword evidence="1" id="KW-0812">Transmembrane</keyword>
<feature type="transmembrane region" description="Helical" evidence="1">
    <location>
        <begin position="132"/>
        <end position="151"/>
    </location>
</feature>
<feature type="transmembrane region" description="Helical" evidence="1">
    <location>
        <begin position="188"/>
        <end position="209"/>
    </location>
</feature>
<evidence type="ECO:0008006" key="4">
    <source>
        <dbReference type="Google" id="ProtNLM"/>
    </source>
</evidence>
<sequence length="402" mass="42503">MKRLLGHRPRRLAAILDQLMYAAVNFVVTLAVAHQAGVDGLGRFTLPFALLLAAQGIHRAALVDPLMASDLPPQRVTLLTSWLSSLLGGSICLAVSYGMEESYLAVVAVVLVFWLPLDLVRHLLIKTGRSPSACILSATTLASTATAFLIAPSDSGTLALLPWLAGVAVACIIGHIRVRHSWETGRTLGDISNGIIFGSVGDALLYQAAWGVPINAILSILDTAVAGEYRAAVTFASPAYVLIAAVQTLAYGRLLRAPEPRRAACRLAAYSSIVSAAYAAAVVVASRPLSELVFGNPSFIDPLILLLTLSQAPFIAASTLGAVLIKVQRRSSRLFAARITATGALVAGFIAAIIMRSESLAIAALLLGVALQALLVWSFSRSRRRSDKDRARIHTARNTTGV</sequence>
<organism evidence="2 3">
    <name type="scientific">Geodermatophilus ruber</name>
    <dbReference type="NCBI Taxonomy" id="504800"/>
    <lineage>
        <taxon>Bacteria</taxon>
        <taxon>Bacillati</taxon>
        <taxon>Actinomycetota</taxon>
        <taxon>Actinomycetes</taxon>
        <taxon>Geodermatophilales</taxon>
        <taxon>Geodermatophilaceae</taxon>
        <taxon>Geodermatophilus</taxon>
    </lineage>
</organism>
<keyword evidence="1" id="KW-0472">Membrane</keyword>
<protein>
    <recommendedName>
        <fullName evidence="4">Membrane protein involved in the export of O-antigen and teichoic acid</fullName>
    </recommendedName>
</protein>
<name>A0A1I4DFV7_9ACTN</name>
<proteinExistence type="predicted"/>
<feature type="transmembrane region" description="Helical" evidence="1">
    <location>
        <begin position="360"/>
        <end position="380"/>
    </location>
</feature>
<feature type="transmembrane region" description="Helical" evidence="1">
    <location>
        <begin position="103"/>
        <end position="120"/>
    </location>
</feature>
<feature type="transmembrane region" description="Helical" evidence="1">
    <location>
        <begin position="303"/>
        <end position="323"/>
    </location>
</feature>
<dbReference type="EMBL" id="FOSW01000004">
    <property type="protein sequence ID" value="SFK92518.1"/>
    <property type="molecule type" value="Genomic_DNA"/>
</dbReference>
<feature type="transmembrane region" description="Helical" evidence="1">
    <location>
        <begin position="157"/>
        <end position="176"/>
    </location>
</feature>
<feature type="transmembrane region" description="Helical" evidence="1">
    <location>
        <begin position="12"/>
        <end position="32"/>
    </location>
</feature>
<feature type="transmembrane region" description="Helical" evidence="1">
    <location>
        <begin position="76"/>
        <end position="97"/>
    </location>
</feature>